<evidence type="ECO:0000256" key="2">
    <source>
        <dbReference type="SAM" id="SignalP"/>
    </source>
</evidence>
<keyword evidence="1" id="KW-0472">Membrane</keyword>
<sequence length="120" mass="13270">MKNLKIQLTLILLLLHVQALANEENKKEAQASRLMTPVEVILTVAGLILMFKVFGASKKKVKSQKSIKSAQEAPKVQVVAGVKNAISTPHGQDVILKCKVLRNEHKDQIVLVVSEMYEAK</sequence>
<organism evidence="3 4">
    <name type="scientific">Rapidithrix thailandica</name>
    <dbReference type="NCBI Taxonomy" id="413964"/>
    <lineage>
        <taxon>Bacteria</taxon>
        <taxon>Pseudomonadati</taxon>
        <taxon>Bacteroidota</taxon>
        <taxon>Cytophagia</taxon>
        <taxon>Cytophagales</taxon>
        <taxon>Flammeovirgaceae</taxon>
        <taxon>Rapidithrix</taxon>
    </lineage>
</organism>
<keyword evidence="1" id="KW-1133">Transmembrane helix</keyword>
<feature type="transmembrane region" description="Helical" evidence="1">
    <location>
        <begin position="37"/>
        <end position="55"/>
    </location>
</feature>
<dbReference type="RefSeq" id="WP_346821344.1">
    <property type="nucleotide sequence ID" value="NZ_JBDKWZ010000006.1"/>
</dbReference>
<dbReference type="Proteomes" id="UP001403385">
    <property type="component" value="Unassembled WGS sequence"/>
</dbReference>
<feature type="signal peptide" evidence="2">
    <location>
        <begin position="1"/>
        <end position="21"/>
    </location>
</feature>
<protein>
    <submittedName>
        <fullName evidence="3">Uncharacterized protein</fullName>
    </submittedName>
</protein>
<evidence type="ECO:0000256" key="1">
    <source>
        <dbReference type="SAM" id="Phobius"/>
    </source>
</evidence>
<name>A0AAW9S7X9_9BACT</name>
<keyword evidence="2" id="KW-0732">Signal</keyword>
<evidence type="ECO:0000313" key="4">
    <source>
        <dbReference type="Proteomes" id="UP001403385"/>
    </source>
</evidence>
<keyword evidence="4" id="KW-1185">Reference proteome</keyword>
<evidence type="ECO:0000313" key="3">
    <source>
        <dbReference type="EMBL" id="MEN7548565.1"/>
    </source>
</evidence>
<feature type="chain" id="PRO_5043544384" evidence="2">
    <location>
        <begin position="22"/>
        <end position="120"/>
    </location>
</feature>
<dbReference type="EMBL" id="JBDKWZ010000006">
    <property type="protein sequence ID" value="MEN7548565.1"/>
    <property type="molecule type" value="Genomic_DNA"/>
</dbReference>
<gene>
    <name evidence="3" type="ORF">AAG747_11630</name>
</gene>
<proteinExistence type="predicted"/>
<reference evidence="3 4" key="1">
    <citation type="submission" date="2024-04" db="EMBL/GenBank/DDBJ databases">
        <title>Novel genus in family Flammeovirgaceae.</title>
        <authorList>
            <person name="Nguyen T.H."/>
            <person name="Vuong T.Q."/>
            <person name="Le H."/>
            <person name="Kim S.-G."/>
        </authorList>
    </citation>
    <scope>NUCLEOTIDE SEQUENCE [LARGE SCALE GENOMIC DNA]</scope>
    <source>
        <strain evidence="3 4">JCM 23209</strain>
    </source>
</reference>
<comment type="caution">
    <text evidence="3">The sequence shown here is derived from an EMBL/GenBank/DDBJ whole genome shotgun (WGS) entry which is preliminary data.</text>
</comment>
<accession>A0AAW9S7X9</accession>
<dbReference type="AlphaFoldDB" id="A0AAW9S7X9"/>
<keyword evidence="1" id="KW-0812">Transmembrane</keyword>